<accession>A0A915P0N2</accession>
<evidence type="ECO:0000313" key="3">
    <source>
        <dbReference type="WBParaSite" id="scf7180000423098.g10220"/>
    </source>
</evidence>
<name>A0A915P0N2_9BILA</name>
<organism evidence="2 3">
    <name type="scientific">Meloidogyne floridensis</name>
    <dbReference type="NCBI Taxonomy" id="298350"/>
    <lineage>
        <taxon>Eukaryota</taxon>
        <taxon>Metazoa</taxon>
        <taxon>Ecdysozoa</taxon>
        <taxon>Nematoda</taxon>
        <taxon>Chromadorea</taxon>
        <taxon>Rhabditida</taxon>
        <taxon>Tylenchina</taxon>
        <taxon>Tylenchomorpha</taxon>
        <taxon>Tylenchoidea</taxon>
        <taxon>Meloidogynidae</taxon>
        <taxon>Meloidogyninae</taxon>
        <taxon>Meloidogyne</taxon>
    </lineage>
</organism>
<proteinExistence type="predicted"/>
<feature type="signal peptide" evidence="1">
    <location>
        <begin position="1"/>
        <end position="20"/>
    </location>
</feature>
<sequence>MSIIFLTLLISHLFIAKLNGEEETTENPLTDNYLLNYFELTTNSPLEGEEEAETRPSRPKRYLSKEFTILSCSPPPPNPFKNTENSPTYNHQISNKLLGDKTYQQQNKTAIRFNDRVSVLSGPIKIPEELHCYDFNDKCRWRNMDGLLVDELDWYQGAGFL</sequence>
<evidence type="ECO:0000313" key="2">
    <source>
        <dbReference type="Proteomes" id="UP000887560"/>
    </source>
</evidence>
<feature type="chain" id="PRO_5037471398" evidence="1">
    <location>
        <begin position="21"/>
        <end position="161"/>
    </location>
</feature>
<reference evidence="3" key="1">
    <citation type="submission" date="2022-11" db="UniProtKB">
        <authorList>
            <consortium name="WormBaseParasite"/>
        </authorList>
    </citation>
    <scope>IDENTIFICATION</scope>
</reference>
<dbReference type="AlphaFoldDB" id="A0A915P0N2"/>
<protein>
    <submittedName>
        <fullName evidence="3">MAM domain-containing protein</fullName>
    </submittedName>
</protein>
<keyword evidence="1" id="KW-0732">Signal</keyword>
<dbReference type="Proteomes" id="UP000887560">
    <property type="component" value="Unplaced"/>
</dbReference>
<evidence type="ECO:0000256" key="1">
    <source>
        <dbReference type="SAM" id="SignalP"/>
    </source>
</evidence>
<dbReference type="WBParaSite" id="scf7180000423098.g10220">
    <property type="protein sequence ID" value="scf7180000423098.g10220"/>
    <property type="gene ID" value="scf7180000423098.g10220"/>
</dbReference>
<keyword evidence="2" id="KW-1185">Reference proteome</keyword>